<reference evidence="2 3" key="1">
    <citation type="journal article" date="2020" name="Mol. Biol. Evol.">
        <title>Distinct Expression and Methylation Patterns for Genes with Different Fates following a Single Whole-Genome Duplication in Flowering Plants.</title>
        <authorList>
            <person name="Shi T."/>
            <person name="Rahmani R.S."/>
            <person name="Gugger P.F."/>
            <person name="Wang M."/>
            <person name="Li H."/>
            <person name="Zhang Y."/>
            <person name="Li Z."/>
            <person name="Wang Q."/>
            <person name="Van de Peer Y."/>
            <person name="Marchal K."/>
            <person name="Chen J."/>
        </authorList>
    </citation>
    <scope>NUCLEOTIDE SEQUENCE [LARGE SCALE GENOMIC DNA]</scope>
    <source>
        <tissue evidence="2">Leaf</tissue>
    </source>
</reference>
<evidence type="ECO:0000313" key="3">
    <source>
        <dbReference type="Proteomes" id="UP000607653"/>
    </source>
</evidence>
<feature type="compositionally biased region" description="Polar residues" evidence="1">
    <location>
        <begin position="1"/>
        <end position="24"/>
    </location>
</feature>
<feature type="region of interest" description="Disordered" evidence="1">
    <location>
        <begin position="1"/>
        <end position="36"/>
    </location>
</feature>
<accession>A0A822ZM07</accession>
<dbReference type="AlphaFoldDB" id="A0A822ZM07"/>
<keyword evidence="3" id="KW-1185">Reference proteome</keyword>
<protein>
    <submittedName>
        <fullName evidence="2">Uncharacterized protein</fullName>
    </submittedName>
</protein>
<evidence type="ECO:0000256" key="1">
    <source>
        <dbReference type="SAM" id="MobiDB-lite"/>
    </source>
</evidence>
<dbReference type="EMBL" id="DUZY01000006">
    <property type="protein sequence ID" value="DAD42788.1"/>
    <property type="molecule type" value="Genomic_DNA"/>
</dbReference>
<sequence length="36" mass="4024">MEELEQGSQLLSPGSFNSGSWWTTKTERRTSTVVHG</sequence>
<comment type="caution">
    <text evidence="2">The sequence shown here is derived from an EMBL/GenBank/DDBJ whole genome shotgun (WGS) entry which is preliminary data.</text>
</comment>
<organism evidence="2 3">
    <name type="scientific">Nelumbo nucifera</name>
    <name type="common">Sacred lotus</name>
    <dbReference type="NCBI Taxonomy" id="4432"/>
    <lineage>
        <taxon>Eukaryota</taxon>
        <taxon>Viridiplantae</taxon>
        <taxon>Streptophyta</taxon>
        <taxon>Embryophyta</taxon>
        <taxon>Tracheophyta</taxon>
        <taxon>Spermatophyta</taxon>
        <taxon>Magnoliopsida</taxon>
        <taxon>Proteales</taxon>
        <taxon>Nelumbonaceae</taxon>
        <taxon>Nelumbo</taxon>
    </lineage>
</organism>
<name>A0A822ZM07_NELNU</name>
<dbReference type="Proteomes" id="UP000607653">
    <property type="component" value="Unassembled WGS sequence"/>
</dbReference>
<gene>
    <name evidence="2" type="ORF">HUJ06_001018</name>
</gene>
<proteinExistence type="predicted"/>
<evidence type="ECO:0000313" key="2">
    <source>
        <dbReference type="EMBL" id="DAD42788.1"/>
    </source>
</evidence>